<dbReference type="STRING" id="1095629.A0A0C9WZ16"/>
<name>A0A0C9WZ16_9AGAR</name>
<protein>
    <recommendedName>
        <fullName evidence="2">Nephrocystin 3-like N-terminal domain-containing protein</fullName>
    </recommendedName>
</protein>
<proteinExistence type="predicted"/>
<dbReference type="Pfam" id="PF24883">
    <property type="entry name" value="NPHP3_N"/>
    <property type="match status" value="1"/>
</dbReference>
<sequence length="197" mass="23273">MVSEWKYIFWVAGTAWLPLDQRKIWLWKNHFKLHDKLIRSLIWQFSLKCDGRLPKVLVNLYAHCGNGHQEPTLDDLQNILQRIVHGFSSTFVILDGLDECSEREKILNWIQTFVLEKDINLGLHLVVTSRPEQEIEDKLKSYHYLDLVEESENHDLVAYLDYQLKNDSDLKKCNSDTQGEIKLTLMKQADGMYVYYQ</sequence>
<dbReference type="PANTHER" id="PTHR10039">
    <property type="entry name" value="AMELOGENIN"/>
    <property type="match status" value="1"/>
</dbReference>
<reference evidence="3 4" key="1">
    <citation type="submission" date="2014-04" db="EMBL/GenBank/DDBJ databases">
        <authorList>
            <consortium name="DOE Joint Genome Institute"/>
            <person name="Kuo A."/>
            <person name="Kohler A."/>
            <person name="Nagy L.G."/>
            <person name="Floudas D."/>
            <person name="Copeland A."/>
            <person name="Barry K.W."/>
            <person name="Cichocki N."/>
            <person name="Veneault-Fourrey C."/>
            <person name="LaButti K."/>
            <person name="Lindquist E.A."/>
            <person name="Lipzen A."/>
            <person name="Lundell T."/>
            <person name="Morin E."/>
            <person name="Murat C."/>
            <person name="Sun H."/>
            <person name="Tunlid A."/>
            <person name="Henrissat B."/>
            <person name="Grigoriev I.V."/>
            <person name="Hibbett D.S."/>
            <person name="Martin F."/>
            <person name="Nordberg H.P."/>
            <person name="Cantor M.N."/>
            <person name="Hua S.X."/>
        </authorList>
    </citation>
    <scope>NUCLEOTIDE SEQUENCE [LARGE SCALE GENOMIC DNA]</scope>
    <source>
        <strain evidence="3 4">LaAM-08-1</strain>
    </source>
</reference>
<evidence type="ECO:0000259" key="2">
    <source>
        <dbReference type="Pfam" id="PF24883"/>
    </source>
</evidence>
<dbReference type="InterPro" id="IPR027417">
    <property type="entry name" value="P-loop_NTPase"/>
</dbReference>
<reference evidence="4" key="2">
    <citation type="submission" date="2015-01" db="EMBL/GenBank/DDBJ databases">
        <title>Evolutionary Origins and Diversification of the Mycorrhizal Mutualists.</title>
        <authorList>
            <consortium name="DOE Joint Genome Institute"/>
            <consortium name="Mycorrhizal Genomics Consortium"/>
            <person name="Kohler A."/>
            <person name="Kuo A."/>
            <person name="Nagy L.G."/>
            <person name="Floudas D."/>
            <person name="Copeland A."/>
            <person name="Barry K.W."/>
            <person name="Cichocki N."/>
            <person name="Veneault-Fourrey C."/>
            <person name="LaButti K."/>
            <person name="Lindquist E.A."/>
            <person name="Lipzen A."/>
            <person name="Lundell T."/>
            <person name="Morin E."/>
            <person name="Murat C."/>
            <person name="Riley R."/>
            <person name="Ohm R."/>
            <person name="Sun H."/>
            <person name="Tunlid A."/>
            <person name="Henrissat B."/>
            <person name="Grigoriev I.V."/>
            <person name="Hibbett D.S."/>
            <person name="Martin F."/>
        </authorList>
    </citation>
    <scope>NUCLEOTIDE SEQUENCE [LARGE SCALE GENOMIC DNA]</scope>
    <source>
        <strain evidence="4">LaAM-08-1</strain>
    </source>
</reference>
<dbReference type="OrthoDB" id="7464126at2759"/>
<organism evidence="3 4">
    <name type="scientific">Laccaria amethystina LaAM-08-1</name>
    <dbReference type="NCBI Taxonomy" id="1095629"/>
    <lineage>
        <taxon>Eukaryota</taxon>
        <taxon>Fungi</taxon>
        <taxon>Dikarya</taxon>
        <taxon>Basidiomycota</taxon>
        <taxon>Agaricomycotina</taxon>
        <taxon>Agaricomycetes</taxon>
        <taxon>Agaricomycetidae</taxon>
        <taxon>Agaricales</taxon>
        <taxon>Agaricineae</taxon>
        <taxon>Hydnangiaceae</taxon>
        <taxon>Laccaria</taxon>
    </lineage>
</organism>
<dbReference type="HOGENOM" id="CLU_1294484_0_0_1"/>
<evidence type="ECO:0000313" key="3">
    <source>
        <dbReference type="EMBL" id="KIK05005.1"/>
    </source>
</evidence>
<dbReference type="EMBL" id="KN838564">
    <property type="protein sequence ID" value="KIK05005.1"/>
    <property type="molecule type" value="Genomic_DNA"/>
</dbReference>
<dbReference type="PANTHER" id="PTHR10039:SF16">
    <property type="entry name" value="GPI INOSITOL-DEACYLASE"/>
    <property type="match status" value="1"/>
</dbReference>
<dbReference type="Gene3D" id="3.40.50.300">
    <property type="entry name" value="P-loop containing nucleotide triphosphate hydrolases"/>
    <property type="match status" value="1"/>
</dbReference>
<gene>
    <name evidence="3" type="ORF">K443DRAFT_379151</name>
</gene>
<accession>A0A0C9WZ16</accession>
<keyword evidence="1" id="KW-0677">Repeat</keyword>
<feature type="domain" description="Nephrocystin 3-like N-terminal" evidence="2">
    <location>
        <begin position="35"/>
        <end position="130"/>
    </location>
</feature>
<dbReference type="InterPro" id="IPR056884">
    <property type="entry name" value="NPHP3-like_N"/>
</dbReference>
<evidence type="ECO:0000256" key="1">
    <source>
        <dbReference type="ARBA" id="ARBA00022737"/>
    </source>
</evidence>
<keyword evidence="4" id="KW-1185">Reference proteome</keyword>
<dbReference type="Proteomes" id="UP000054477">
    <property type="component" value="Unassembled WGS sequence"/>
</dbReference>
<dbReference type="AlphaFoldDB" id="A0A0C9WZ16"/>
<evidence type="ECO:0000313" key="4">
    <source>
        <dbReference type="Proteomes" id="UP000054477"/>
    </source>
</evidence>